<evidence type="ECO:0000313" key="11">
    <source>
        <dbReference type="EMBL" id="CAB4535237.1"/>
    </source>
</evidence>
<evidence type="ECO:0000256" key="6">
    <source>
        <dbReference type="ARBA" id="ARBA00022692"/>
    </source>
</evidence>
<evidence type="ECO:0000256" key="2">
    <source>
        <dbReference type="ARBA" id="ARBA00007069"/>
    </source>
</evidence>
<dbReference type="NCBIfam" id="TIGR02138">
    <property type="entry name" value="phosphate_pstC"/>
    <property type="match status" value="1"/>
</dbReference>
<feature type="transmembrane region" description="Helical" evidence="9">
    <location>
        <begin position="91"/>
        <end position="116"/>
    </location>
</feature>
<reference evidence="11" key="1">
    <citation type="submission" date="2020-05" db="EMBL/GenBank/DDBJ databases">
        <authorList>
            <person name="Chiriac C."/>
            <person name="Salcher M."/>
            <person name="Ghai R."/>
            <person name="Kavagutti S V."/>
        </authorList>
    </citation>
    <scope>NUCLEOTIDE SEQUENCE</scope>
</reference>
<organism evidence="11">
    <name type="scientific">freshwater metagenome</name>
    <dbReference type="NCBI Taxonomy" id="449393"/>
    <lineage>
        <taxon>unclassified sequences</taxon>
        <taxon>metagenomes</taxon>
        <taxon>ecological metagenomes</taxon>
    </lineage>
</organism>
<dbReference type="Gene3D" id="1.10.3720.10">
    <property type="entry name" value="MetI-like"/>
    <property type="match status" value="1"/>
</dbReference>
<keyword evidence="6 9" id="KW-0812">Transmembrane</keyword>
<evidence type="ECO:0000256" key="3">
    <source>
        <dbReference type="ARBA" id="ARBA00022448"/>
    </source>
</evidence>
<evidence type="ECO:0000256" key="1">
    <source>
        <dbReference type="ARBA" id="ARBA00004651"/>
    </source>
</evidence>
<proteinExistence type="inferred from homology"/>
<comment type="similarity">
    <text evidence="2">Belongs to the binding-protein-dependent transport system permease family. CysTW subfamily.</text>
</comment>
<evidence type="ECO:0000256" key="9">
    <source>
        <dbReference type="SAM" id="Phobius"/>
    </source>
</evidence>
<dbReference type="InterPro" id="IPR000515">
    <property type="entry name" value="MetI-like"/>
</dbReference>
<feature type="transmembrane region" description="Helical" evidence="9">
    <location>
        <begin position="28"/>
        <end position="56"/>
    </location>
</feature>
<evidence type="ECO:0000256" key="4">
    <source>
        <dbReference type="ARBA" id="ARBA00022475"/>
    </source>
</evidence>
<keyword evidence="5" id="KW-0592">Phosphate transport</keyword>
<evidence type="ECO:0000259" key="10">
    <source>
        <dbReference type="PROSITE" id="PS50928"/>
    </source>
</evidence>
<dbReference type="CDD" id="cd06261">
    <property type="entry name" value="TM_PBP2"/>
    <property type="match status" value="1"/>
</dbReference>
<keyword evidence="4" id="KW-1003">Cell membrane</keyword>
<dbReference type="InterPro" id="IPR035906">
    <property type="entry name" value="MetI-like_sf"/>
</dbReference>
<sequence>MPKTAGQQDLAQPRRVLGKGVLNRGDRLFFGITSAAAYFAFILVGLILVFLVAQAWPALQEQGLAFVYGDKWEVTEEKTILQIGPMLYGSILIALLGVLIATPMAIATAYMIVFILKGGWAKLATNLIDLLAALPSVIIGLWGVLVFTPIAQGWAEFLHQYLGWIPLFATDKGTTSLNSSPFIAGWIVAVMIVPIITSVTREIFSQFDRELVNGALALGATRWTVFRRVILPTTSGGITGGVLLGLGRAIGETVAIYYVLQLSMNINLFQILEPRGGAIASWILSRFGEATDKEFHGLMAAGLVIFITTLIINLIANVIVNKAQPWRK</sequence>
<keyword evidence="7 9" id="KW-1133">Transmembrane helix</keyword>
<protein>
    <submittedName>
        <fullName evidence="11">Unannotated protein</fullName>
    </submittedName>
</protein>
<dbReference type="GO" id="GO:0006817">
    <property type="term" value="P:phosphate ion transport"/>
    <property type="evidence" value="ECO:0007669"/>
    <property type="project" value="UniProtKB-KW"/>
</dbReference>
<dbReference type="PANTHER" id="PTHR30425:SF1">
    <property type="entry name" value="PHOSPHATE TRANSPORT SYSTEM PERMEASE PROTEIN PSTC"/>
    <property type="match status" value="1"/>
</dbReference>
<feature type="transmembrane region" description="Helical" evidence="9">
    <location>
        <begin position="182"/>
        <end position="200"/>
    </location>
</feature>
<evidence type="ECO:0000256" key="7">
    <source>
        <dbReference type="ARBA" id="ARBA00022989"/>
    </source>
</evidence>
<feature type="transmembrane region" description="Helical" evidence="9">
    <location>
        <begin position="237"/>
        <end position="260"/>
    </location>
</feature>
<dbReference type="EMBL" id="CAEZSN010000012">
    <property type="protein sequence ID" value="CAB4535237.1"/>
    <property type="molecule type" value="Genomic_DNA"/>
</dbReference>
<dbReference type="PANTHER" id="PTHR30425">
    <property type="entry name" value="PHOSPHATE TRANSPORT SYSTEM PERMEASE PROTEIN PST"/>
    <property type="match status" value="1"/>
</dbReference>
<dbReference type="SUPFAM" id="SSF161098">
    <property type="entry name" value="MetI-like"/>
    <property type="match status" value="1"/>
</dbReference>
<comment type="subcellular location">
    <subcellularLocation>
        <location evidence="1">Cell membrane</location>
        <topology evidence="1">Multi-pass membrane protein</topology>
    </subcellularLocation>
</comment>
<evidence type="ECO:0000256" key="5">
    <source>
        <dbReference type="ARBA" id="ARBA00022592"/>
    </source>
</evidence>
<dbReference type="PROSITE" id="PS50928">
    <property type="entry name" value="ABC_TM1"/>
    <property type="match status" value="1"/>
</dbReference>
<dbReference type="Pfam" id="PF00528">
    <property type="entry name" value="BPD_transp_1"/>
    <property type="match status" value="1"/>
</dbReference>
<dbReference type="AlphaFoldDB" id="A0A6J6B9E3"/>
<keyword evidence="8 9" id="KW-0472">Membrane</keyword>
<dbReference type="GO" id="GO:0005315">
    <property type="term" value="F:phosphate transmembrane transporter activity"/>
    <property type="evidence" value="ECO:0007669"/>
    <property type="project" value="InterPro"/>
</dbReference>
<evidence type="ECO:0000256" key="8">
    <source>
        <dbReference type="ARBA" id="ARBA00023136"/>
    </source>
</evidence>
<dbReference type="InterPro" id="IPR011864">
    <property type="entry name" value="Phosphate_PstC"/>
</dbReference>
<dbReference type="GO" id="GO:0005886">
    <property type="term" value="C:plasma membrane"/>
    <property type="evidence" value="ECO:0007669"/>
    <property type="project" value="UniProtKB-SubCell"/>
</dbReference>
<gene>
    <name evidence="11" type="ORF">UFOPK1433_00174</name>
</gene>
<keyword evidence="3" id="KW-0813">Transport</keyword>
<feature type="transmembrane region" description="Helical" evidence="9">
    <location>
        <begin position="128"/>
        <end position="151"/>
    </location>
</feature>
<feature type="domain" description="ABC transmembrane type-1" evidence="10">
    <location>
        <begin position="87"/>
        <end position="316"/>
    </location>
</feature>
<dbReference type="InterPro" id="IPR051124">
    <property type="entry name" value="Phosphate_Transport_Permease"/>
</dbReference>
<name>A0A6J6B9E3_9ZZZZ</name>
<feature type="transmembrane region" description="Helical" evidence="9">
    <location>
        <begin position="295"/>
        <end position="320"/>
    </location>
</feature>
<accession>A0A6J6B9E3</accession>